<dbReference type="CDD" id="cd04276">
    <property type="entry name" value="ZnMc_MMP_like_2"/>
    <property type="match status" value="1"/>
</dbReference>
<dbReference type="PANTHER" id="PTHR38478">
    <property type="entry name" value="PEPTIDASE M1A AND M12B"/>
    <property type="match status" value="1"/>
</dbReference>
<dbReference type="InterPro" id="IPR024079">
    <property type="entry name" value="MetalloPept_cat_dom_sf"/>
</dbReference>
<name>A0A381SS93_9ZZZZ</name>
<dbReference type="Pfam" id="PF16313">
    <property type="entry name" value="DUF4953"/>
    <property type="match status" value="1"/>
</dbReference>
<dbReference type="InterPro" id="IPR033413">
    <property type="entry name" value="DUF5117"/>
</dbReference>
<dbReference type="InterPro" id="IPR033428">
    <property type="entry name" value="DUF5118"/>
</dbReference>
<evidence type="ECO:0000259" key="1">
    <source>
        <dbReference type="Pfam" id="PF16313"/>
    </source>
</evidence>
<dbReference type="GO" id="GO:0008237">
    <property type="term" value="F:metallopeptidase activity"/>
    <property type="evidence" value="ECO:0007669"/>
    <property type="project" value="InterPro"/>
</dbReference>
<dbReference type="Pfam" id="PF17162">
    <property type="entry name" value="DUF5118"/>
    <property type="match status" value="1"/>
</dbReference>
<dbReference type="AlphaFoldDB" id="A0A381SS93"/>
<dbReference type="PANTHER" id="PTHR38478:SF1">
    <property type="entry name" value="ZINC DEPENDENT METALLOPROTEASE DOMAIN LIPOPROTEIN"/>
    <property type="match status" value="1"/>
</dbReference>
<evidence type="ECO:0000259" key="2">
    <source>
        <dbReference type="Pfam" id="PF17148"/>
    </source>
</evidence>
<sequence length="876" mass="96625">MIRVASHVLALAATAAVIALPTGTAAQDTLAVEVEEDREEAEEENLFRDFERLVRGAEVSPGFFDLYTKAGRLYLAVPADRLGQEFLMDTRVAQGIGAAGLFAGTTISTFEMDLMAFEKRGENVLLVQRPHRFGAESDDRAALAVSVSVGSSVVQSADVEAIRPDSALVLDVTGWFLSDLSGVGELTRRAARGSNGQSGGASFDRSRSYIDGVSSFPENTNIRAMLTFRSGRQGGPPSVADGRYIPVTIHYTLAQLPERPMERRVADDRVGNFMTVHKDFSSLDSTFFRRYVNRWRLEPGERVGDLRRPVEPITYYIDRTVPDEYRGWFKEAVENWNTAFEAAGWVDAIRALDLPDDADPNDIRYSVLRWNTSDDPGYSAIGPSKVDPRTGEILDADILFEANGFRGFRNTWRNIVNPVTAAEAFEMVLGVGEFQAPDPNLPGMELPGFGSALEAQGALAGLVLAARDELDPGDPLPDELLRQYTVWLVMHEVGHTLGLRHNFRSSASTPMDRLHNTEFTRRNGVYSSVMEYPTVNLAGPGEPSGDYYTHDAGSYDRWAISYAYTQNQDDANDIARLVSDLGHMYGTDSDASGGLDPTITTYDLGEDPLSWGAERSALIRDLLPKIPEYVLQDNSPFIEATNAYNQLMNEYARALAPAVKYIGGQYMNRDHVGDGRDPFMQIPKAKQLEALELLADRLFAEGALGLPPAVLQSFGANGYEHWGSTRTTSGRYDYPFHARTLELQTTVLNQILNASRLARVRDGETKFGTDQVATIPEIMASLTTAIWSELGVGNISADRRDLQRTYLDRMERLVVNPVSGTPADARAVARWELTQLRDGIDSALLGVSDVYTQAHLFEARARINKTLDAGLEAERN</sequence>
<evidence type="ECO:0000259" key="3">
    <source>
        <dbReference type="Pfam" id="PF17162"/>
    </source>
</evidence>
<organism evidence="4">
    <name type="scientific">marine metagenome</name>
    <dbReference type="NCBI Taxonomy" id="408172"/>
    <lineage>
        <taxon>unclassified sequences</taxon>
        <taxon>metagenomes</taxon>
        <taxon>ecological metagenomes</taxon>
    </lineage>
</organism>
<feature type="domain" description="DUF5118" evidence="3">
    <location>
        <begin position="50"/>
        <end position="95"/>
    </location>
</feature>
<evidence type="ECO:0000313" key="4">
    <source>
        <dbReference type="EMBL" id="SVA06181.1"/>
    </source>
</evidence>
<proteinExistence type="predicted"/>
<dbReference type="Pfam" id="PF17148">
    <property type="entry name" value="DUF5117"/>
    <property type="match status" value="1"/>
</dbReference>
<dbReference type="SUPFAM" id="SSF55486">
    <property type="entry name" value="Metalloproteases ('zincins'), catalytic domain"/>
    <property type="match status" value="1"/>
</dbReference>
<gene>
    <name evidence="4" type="ORF">METZ01_LOCUS59035</name>
</gene>
<dbReference type="Gene3D" id="3.40.390.10">
    <property type="entry name" value="Collagenase (Catalytic Domain)"/>
    <property type="match status" value="1"/>
</dbReference>
<protein>
    <recommendedName>
        <fullName evidence="5">EcxA zinc-binding domain-containing protein</fullName>
    </recommendedName>
</protein>
<dbReference type="InterPro" id="IPR034032">
    <property type="entry name" value="Zn_MMP-like_bac"/>
</dbReference>
<feature type="domain" description="DUF5117" evidence="2">
    <location>
        <begin position="113"/>
        <end position="299"/>
    </location>
</feature>
<accession>A0A381SS93</accession>
<dbReference type="InterPro" id="IPR032534">
    <property type="entry name" value="EcxA_zinc-bd"/>
</dbReference>
<dbReference type="EMBL" id="UINC01003420">
    <property type="protein sequence ID" value="SVA06181.1"/>
    <property type="molecule type" value="Genomic_DNA"/>
</dbReference>
<reference evidence="4" key="1">
    <citation type="submission" date="2018-05" db="EMBL/GenBank/DDBJ databases">
        <authorList>
            <person name="Lanie J.A."/>
            <person name="Ng W.-L."/>
            <person name="Kazmierczak K.M."/>
            <person name="Andrzejewski T.M."/>
            <person name="Davidsen T.M."/>
            <person name="Wayne K.J."/>
            <person name="Tettelin H."/>
            <person name="Glass J.I."/>
            <person name="Rusch D."/>
            <person name="Podicherti R."/>
            <person name="Tsui H.-C.T."/>
            <person name="Winkler M.E."/>
        </authorList>
    </citation>
    <scope>NUCLEOTIDE SEQUENCE</scope>
</reference>
<feature type="domain" description="EcxA zinc-binding" evidence="1">
    <location>
        <begin position="475"/>
        <end position="790"/>
    </location>
</feature>
<evidence type="ECO:0008006" key="5">
    <source>
        <dbReference type="Google" id="ProtNLM"/>
    </source>
</evidence>